<proteinExistence type="predicted"/>
<dbReference type="AlphaFoldDB" id="A0ABD1XR45"/>
<name>A0ABD1XR45_9MARC</name>
<comment type="caution">
    <text evidence="1">The sequence shown here is derived from an EMBL/GenBank/DDBJ whole genome shotgun (WGS) entry which is preliminary data.</text>
</comment>
<organism evidence="1 2">
    <name type="scientific">Riccia fluitans</name>
    <dbReference type="NCBI Taxonomy" id="41844"/>
    <lineage>
        <taxon>Eukaryota</taxon>
        <taxon>Viridiplantae</taxon>
        <taxon>Streptophyta</taxon>
        <taxon>Embryophyta</taxon>
        <taxon>Marchantiophyta</taxon>
        <taxon>Marchantiopsida</taxon>
        <taxon>Marchantiidae</taxon>
        <taxon>Marchantiales</taxon>
        <taxon>Ricciaceae</taxon>
        <taxon>Riccia</taxon>
    </lineage>
</organism>
<protein>
    <submittedName>
        <fullName evidence="1">Uncharacterized protein</fullName>
    </submittedName>
</protein>
<evidence type="ECO:0000313" key="1">
    <source>
        <dbReference type="EMBL" id="KAL2610376.1"/>
    </source>
</evidence>
<keyword evidence="2" id="KW-1185">Reference proteome</keyword>
<sequence length="90" mass="10077">MRRSIRERSSFRFGTPVSKVNFSGRLSLRVDNYFVLSPIAREREGGGRSKLGECRLGSLREEELTSQGVHSYALGEHTAGFGGIVHQECY</sequence>
<accession>A0ABD1XR45</accession>
<dbReference type="EMBL" id="JBHFFA010000008">
    <property type="protein sequence ID" value="KAL2610376.1"/>
    <property type="molecule type" value="Genomic_DNA"/>
</dbReference>
<dbReference type="Proteomes" id="UP001605036">
    <property type="component" value="Unassembled WGS sequence"/>
</dbReference>
<reference evidence="1 2" key="1">
    <citation type="submission" date="2024-09" db="EMBL/GenBank/DDBJ databases">
        <title>Chromosome-scale assembly of Riccia fluitans.</title>
        <authorList>
            <person name="Paukszto L."/>
            <person name="Sawicki J."/>
            <person name="Karawczyk K."/>
            <person name="Piernik-Szablinska J."/>
            <person name="Szczecinska M."/>
            <person name="Mazdziarz M."/>
        </authorList>
    </citation>
    <scope>NUCLEOTIDE SEQUENCE [LARGE SCALE GENOMIC DNA]</scope>
    <source>
        <strain evidence="1">Rf_01</strain>
        <tissue evidence="1">Aerial parts of the thallus</tissue>
    </source>
</reference>
<evidence type="ECO:0000313" key="2">
    <source>
        <dbReference type="Proteomes" id="UP001605036"/>
    </source>
</evidence>
<gene>
    <name evidence="1" type="ORF">R1flu_028949</name>
</gene>